<protein>
    <recommendedName>
        <fullName evidence="3">PIN domain-containing protein</fullName>
    </recommendedName>
</protein>
<dbReference type="Proteomes" id="UP000005867">
    <property type="component" value="Chromosome"/>
</dbReference>
<evidence type="ECO:0000313" key="2">
    <source>
        <dbReference type="Proteomes" id="UP000005867"/>
    </source>
</evidence>
<dbReference type="BioCyc" id="PSP1104324:GJSN-168-MONOMER"/>
<dbReference type="EMBL" id="CP003098">
    <property type="protein sequence ID" value="AET31636.1"/>
    <property type="molecule type" value="Genomic_DNA"/>
</dbReference>
<sequence length="158" mass="18456">MALQYIHLDTSTIVEGDILNRLVSSHLVKSGRFKIRISPYVLAELSALASRRREERVVLDDVISYIESGDIELYIIKRENFDDFCQYVDSLRGWLQWMGPSDVFILASAMSDSECRYFITSDRVMLENRDQLVNIVSKRSFDIVESLDEIKRLRNRRT</sequence>
<evidence type="ECO:0000313" key="1">
    <source>
        <dbReference type="EMBL" id="AET31636.1"/>
    </source>
</evidence>
<dbReference type="RefSeq" id="WP_014287464.1">
    <property type="nucleotide sequence ID" value="NC_016645.1"/>
</dbReference>
<dbReference type="AlphaFoldDB" id="G7VEL2"/>
<dbReference type="GeneID" id="11595975"/>
<dbReference type="SUPFAM" id="SSF88723">
    <property type="entry name" value="PIN domain-like"/>
    <property type="match status" value="1"/>
</dbReference>
<proteinExistence type="predicted"/>
<dbReference type="InterPro" id="IPR029060">
    <property type="entry name" value="PIN-like_dom_sf"/>
</dbReference>
<dbReference type="KEGG" id="pyr:P186_0175"/>
<organism evidence="1 2">
    <name type="scientific">Pyrobaculum ferrireducens</name>
    <dbReference type="NCBI Taxonomy" id="1104324"/>
    <lineage>
        <taxon>Archaea</taxon>
        <taxon>Thermoproteota</taxon>
        <taxon>Thermoprotei</taxon>
        <taxon>Thermoproteales</taxon>
        <taxon>Thermoproteaceae</taxon>
        <taxon>Pyrobaculum</taxon>
    </lineage>
</organism>
<dbReference type="HOGENOM" id="CLU_1665569_0_0_2"/>
<accession>G7VEL2</accession>
<keyword evidence="2" id="KW-1185">Reference proteome</keyword>
<gene>
    <name evidence="1" type="ORF">P186_0175</name>
</gene>
<evidence type="ECO:0008006" key="3">
    <source>
        <dbReference type="Google" id="ProtNLM"/>
    </source>
</evidence>
<reference evidence="1 2" key="1">
    <citation type="journal article" date="2012" name="J. Bacteriol.">
        <title>Complete genome sequence of strain 1860, a crenarchaeon of the genus pyrobaculum able to grow with various electron acceptors.</title>
        <authorList>
            <person name="Mardanov A.V."/>
            <person name="Gumerov V.M."/>
            <person name="Slobodkina G.B."/>
            <person name="Beletsky A.V."/>
            <person name="Bonch-Osmolovskaya E.A."/>
            <person name="Ravin N.V."/>
            <person name="Skryabin K.G."/>
        </authorList>
    </citation>
    <scope>NUCLEOTIDE SEQUENCE [LARGE SCALE GENOMIC DNA]</scope>
    <source>
        <strain evidence="1 2">1860</strain>
    </source>
</reference>
<name>G7VEL2_9CREN</name>